<accession>A0A318UDS5</accession>
<dbReference type="RefSeq" id="WP_110832583.1">
    <property type="nucleotide sequence ID" value="NZ_QKLU01000005.1"/>
</dbReference>
<evidence type="ECO:0000313" key="2">
    <source>
        <dbReference type="Proteomes" id="UP000248198"/>
    </source>
</evidence>
<evidence type="ECO:0000313" key="1">
    <source>
        <dbReference type="EMBL" id="PYF72809.1"/>
    </source>
</evidence>
<proteinExistence type="predicted"/>
<comment type="caution">
    <text evidence="1">The sequence shown here is derived from an EMBL/GenBank/DDBJ whole genome shotgun (WGS) entry which is preliminary data.</text>
</comment>
<keyword evidence="2" id="KW-1185">Reference proteome</keyword>
<dbReference type="AlphaFoldDB" id="A0A318UDS5"/>
<dbReference type="EMBL" id="QKLU01000005">
    <property type="protein sequence ID" value="PYF72809.1"/>
    <property type="molecule type" value="Genomic_DNA"/>
</dbReference>
<sequence length="146" mass="16359">MNLSFTAEIDGKPSFFKEKILLSLGTVGLPDLKPKLHTIRRTRAEATGDPRAPEWQQGMVIDFCISTAAGQEIPFGPKIRCTGIQNICICAIGNSLPEIHIDGHELDVVQIRELAVNDGFENLEDFLNYFQGNFSGLLIHWTKKRY</sequence>
<protein>
    <submittedName>
        <fullName evidence="1">Uncharacterized protein</fullName>
    </submittedName>
</protein>
<dbReference type="OrthoDB" id="883020at2"/>
<reference evidence="1 2" key="1">
    <citation type="submission" date="2018-06" db="EMBL/GenBank/DDBJ databases">
        <title>Genomic Encyclopedia of Archaeal and Bacterial Type Strains, Phase II (KMG-II): from individual species to whole genera.</title>
        <authorList>
            <person name="Goeker M."/>
        </authorList>
    </citation>
    <scope>NUCLEOTIDE SEQUENCE [LARGE SCALE GENOMIC DNA]</scope>
    <source>
        <strain evidence="1 2">DSM 27372</strain>
    </source>
</reference>
<dbReference type="Proteomes" id="UP000248198">
    <property type="component" value="Unassembled WGS sequence"/>
</dbReference>
<gene>
    <name evidence="1" type="ORF">B0O44_105180</name>
</gene>
<organism evidence="1 2">
    <name type="scientific">Pedobacter nutrimenti</name>
    <dbReference type="NCBI Taxonomy" id="1241337"/>
    <lineage>
        <taxon>Bacteria</taxon>
        <taxon>Pseudomonadati</taxon>
        <taxon>Bacteroidota</taxon>
        <taxon>Sphingobacteriia</taxon>
        <taxon>Sphingobacteriales</taxon>
        <taxon>Sphingobacteriaceae</taxon>
        <taxon>Pedobacter</taxon>
    </lineage>
</organism>
<name>A0A318UDS5_9SPHI</name>